<dbReference type="GO" id="GO:0046872">
    <property type="term" value="F:metal ion binding"/>
    <property type="evidence" value="ECO:0007669"/>
    <property type="project" value="UniProtKB-KW"/>
</dbReference>
<dbReference type="Gene3D" id="3.40.50.970">
    <property type="match status" value="1"/>
</dbReference>
<reference evidence="6 7" key="1">
    <citation type="submission" date="2018-06" db="EMBL/GenBank/DDBJ databases">
        <authorList>
            <consortium name="Pathogen Informatics"/>
            <person name="Doyle S."/>
        </authorList>
    </citation>
    <scope>NUCLEOTIDE SEQUENCE [LARGE SCALE GENOMIC DNA]</scope>
    <source>
        <strain evidence="6 7">NCTC10702</strain>
    </source>
</reference>
<keyword evidence="3" id="KW-0479">Metal-binding</keyword>
<dbReference type="InterPro" id="IPR049557">
    <property type="entry name" value="Transketolase_CS"/>
</dbReference>
<dbReference type="AlphaFoldDB" id="A0A380EJP3"/>
<evidence type="ECO:0000313" key="6">
    <source>
        <dbReference type="EMBL" id="SUL35071.1"/>
    </source>
</evidence>
<keyword evidence="2 6" id="KW-0808">Transferase</keyword>
<evidence type="ECO:0000256" key="2">
    <source>
        <dbReference type="ARBA" id="ARBA00022679"/>
    </source>
</evidence>
<name>A0A380EJP3_STAAU</name>
<dbReference type="GO" id="GO:0005829">
    <property type="term" value="C:cytosol"/>
    <property type="evidence" value="ECO:0007669"/>
    <property type="project" value="TreeGrafter"/>
</dbReference>
<dbReference type="InterPro" id="IPR033247">
    <property type="entry name" value="Transketolase_fam"/>
</dbReference>
<evidence type="ECO:0000256" key="3">
    <source>
        <dbReference type="ARBA" id="ARBA00022723"/>
    </source>
</evidence>
<proteinExistence type="predicted"/>
<evidence type="ECO:0000259" key="5">
    <source>
        <dbReference type="Pfam" id="PF00456"/>
    </source>
</evidence>
<sequence length="138" mass="15789">MFNEKDQLAVDTLRALSIDTIEKANSGHPGLPMGAAPMAYTLWTRHLNFNPQSKDYFNRDRFVLSAGHGSALLYSLLHVSGSLELEELKQFRQWGSKTPGHPEYRHTDGVEVTTRTTWTRFCYVSRISFSRRSPSREI</sequence>
<dbReference type="PANTHER" id="PTHR43522">
    <property type="entry name" value="TRANSKETOLASE"/>
    <property type="match status" value="1"/>
</dbReference>
<gene>
    <name evidence="6" type="primary">tkt_1</name>
    <name evidence="6" type="ORF">NCTC10702_02107</name>
</gene>
<feature type="domain" description="Transketolase N-terminal" evidence="5">
    <location>
        <begin position="6"/>
        <end position="114"/>
    </location>
</feature>
<dbReference type="GO" id="GO:0006098">
    <property type="term" value="P:pentose-phosphate shunt"/>
    <property type="evidence" value="ECO:0007669"/>
    <property type="project" value="TreeGrafter"/>
</dbReference>
<keyword evidence="4" id="KW-0786">Thiamine pyrophosphate</keyword>
<dbReference type="InterPro" id="IPR029061">
    <property type="entry name" value="THDP-binding"/>
</dbReference>
<dbReference type="InterPro" id="IPR005474">
    <property type="entry name" value="Transketolase_N"/>
</dbReference>
<dbReference type="GO" id="GO:0004802">
    <property type="term" value="F:transketolase activity"/>
    <property type="evidence" value="ECO:0007669"/>
    <property type="project" value="UniProtKB-EC"/>
</dbReference>
<dbReference type="Pfam" id="PF00456">
    <property type="entry name" value="Transketolase_N"/>
    <property type="match status" value="1"/>
</dbReference>
<dbReference type="Proteomes" id="UP000254116">
    <property type="component" value="Unassembled WGS sequence"/>
</dbReference>
<dbReference type="EMBL" id="UHBY01000003">
    <property type="protein sequence ID" value="SUL35071.1"/>
    <property type="molecule type" value="Genomic_DNA"/>
</dbReference>
<evidence type="ECO:0000256" key="1">
    <source>
        <dbReference type="ARBA" id="ARBA00001964"/>
    </source>
</evidence>
<evidence type="ECO:0000313" key="7">
    <source>
        <dbReference type="Proteomes" id="UP000254116"/>
    </source>
</evidence>
<accession>A0A380EJP3</accession>
<evidence type="ECO:0000256" key="4">
    <source>
        <dbReference type="ARBA" id="ARBA00023052"/>
    </source>
</evidence>
<dbReference type="SUPFAM" id="SSF52518">
    <property type="entry name" value="Thiamin diphosphate-binding fold (THDP-binding)"/>
    <property type="match status" value="1"/>
</dbReference>
<dbReference type="PROSITE" id="PS00801">
    <property type="entry name" value="TRANSKETOLASE_1"/>
    <property type="match status" value="1"/>
</dbReference>
<organism evidence="6 7">
    <name type="scientific">Staphylococcus aureus</name>
    <dbReference type="NCBI Taxonomy" id="1280"/>
    <lineage>
        <taxon>Bacteria</taxon>
        <taxon>Bacillati</taxon>
        <taxon>Bacillota</taxon>
        <taxon>Bacilli</taxon>
        <taxon>Bacillales</taxon>
        <taxon>Staphylococcaceae</taxon>
        <taxon>Staphylococcus</taxon>
    </lineage>
</organism>
<dbReference type="EC" id="2.2.1.1" evidence="6"/>
<dbReference type="PANTHER" id="PTHR43522:SF2">
    <property type="entry name" value="TRANSKETOLASE 1-RELATED"/>
    <property type="match status" value="1"/>
</dbReference>
<protein>
    <submittedName>
        <fullName evidence="6">Transketolase</fullName>
        <ecNumber evidence="6">2.2.1.1</ecNumber>
    </submittedName>
</protein>
<comment type="cofactor">
    <cofactor evidence="1">
        <name>thiamine diphosphate</name>
        <dbReference type="ChEBI" id="CHEBI:58937"/>
    </cofactor>
</comment>